<dbReference type="Gene3D" id="3.40.50.10770">
    <property type="entry name" value="Hypothetical protein VC1899 like domain (Restriction endonuclease-like)"/>
    <property type="match status" value="1"/>
</dbReference>
<proteinExistence type="predicted"/>
<protein>
    <recommendedName>
        <fullName evidence="5">CRISPR system ring nuclease SSO1393-like domain-containing protein</fullName>
    </recommendedName>
</protein>
<gene>
    <name evidence="3" type="ORF">HKBW3S42_00560</name>
</gene>
<name>A0A6V8QG55_9ACTN</name>
<evidence type="ECO:0000259" key="2">
    <source>
        <dbReference type="Pfam" id="PF24391"/>
    </source>
</evidence>
<evidence type="ECO:0000313" key="3">
    <source>
        <dbReference type="EMBL" id="GFP32254.1"/>
    </source>
</evidence>
<accession>A0A6V8QG55</accession>
<feature type="domain" description="CRISPR system ring nuclease SSO1393-like" evidence="1">
    <location>
        <begin position="83"/>
        <end position="228"/>
    </location>
</feature>
<dbReference type="InterPro" id="IPR013442">
    <property type="entry name" value="SSO1393-like"/>
</dbReference>
<comment type="caution">
    <text evidence="3">The sequence shown here is derived from an EMBL/GenBank/DDBJ whole genome shotgun (WGS) entry which is preliminary data.</text>
</comment>
<evidence type="ECO:0000259" key="1">
    <source>
        <dbReference type="Pfam" id="PF09651"/>
    </source>
</evidence>
<dbReference type="Pfam" id="PF09651">
    <property type="entry name" value="Cas_APE2256"/>
    <property type="match status" value="1"/>
</dbReference>
<evidence type="ECO:0008006" key="5">
    <source>
        <dbReference type="Google" id="ProtNLM"/>
    </source>
</evidence>
<feature type="domain" description="HD-CE" evidence="2">
    <location>
        <begin position="346"/>
        <end position="561"/>
    </location>
</feature>
<reference evidence="3 4" key="1">
    <citation type="journal article" date="2020" name="Front. Microbiol.">
        <title>Single-cell genomics of novel Actinobacteria with the Wood-Ljungdahl pathway discovered in a serpentinizing system.</title>
        <authorList>
            <person name="Merino N."/>
            <person name="Kawai M."/>
            <person name="Boyd E.S."/>
            <person name="Colman D.R."/>
            <person name="McGlynn S.E."/>
            <person name="Nealson K.H."/>
            <person name="Kurokawa K."/>
            <person name="Hongoh Y."/>
        </authorList>
    </citation>
    <scope>NUCLEOTIDE SEQUENCE [LARGE SCALE GENOMIC DNA]</scope>
    <source>
        <strain evidence="3 4">S42</strain>
    </source>
</reference>
<dbReference type="InterPro" id="IPR056471">
    <property type="entry name" value="HD-CE"/>
</dbReference>
<sequence length="759" mass="86811">MSQGLPVPQNRPDVPRSRCFLVTVGNSLIGHYLKMCPTANFTAEAIEKLSCISHENCNQFSIYKAACEAILKALQSTSLDQFKKSSAELSSLYHIEPIPGSVSGDKVIFIATQTPTGHLCANLLRAALTGASCLGTTKFPDDQNHLKIEHPKGLGRANDPKFADEGLPQFMALLSELIQNHENNYDVVLIPTGGYKSLIPYATLAGILHKKEVKYIYEDSDVLMSLPQIPVGLDTERWKPAYVKLKALTTLPKSSTEVYFKNLDRSFQDLLGPPEKDTDPYKFTAIGTFLVDRYLHLRYQTPLQHQTRGTSLLKFLARDKDKPDLQQFFLQLVKIGPYLWLGDKIPEVMDHALHHHTNLFEIAELMLLPILEADKDFLWPEELFVLLCTIYFHDSGHVLSHFPDKPDRPLLPTQIRDFHHILGYERLKSEDWRKKLIQLGLKWTNDNHEQLWEKYLKLIGTIGMFHRKSMSLKQREKPYFCPVNGKSYESLTEARDWPLNFEENSFSNHRAVYVAALFRIIDSLDNQVTRAGTGEEIQIKAAVLKADAEAEKHRKEAVRQLLEGYLNRNSAASLLSGVDDLIKRITGAYRAAEITGHENKETTGREEINIEQEIGSTLNSKISQDKDLAQKLVWLYIDAACRAFFKEEQPRHYLKHLALENPRISYSQGSEAKVPHLVTVELRPLEIPLLERYRNQMQLTHNDLPDVNKIMDNIEKEYDLVREILREQGRLSLRYERIQRKSVYHLDLDEAKIEGGSPL</sequence>
<evidence type="ECO:0000313" key="4">
    <source>
        <dbReference type="Proteomes" id="UP000568877"/>
    </source>
</evidence>
<dbReference type="Pfam" id="PF24391">
    <property type="entry name" value="HD-CE"/>
    <property type="match status" value="1"/>
</dbReference>
<dbReference type="EMBL" id="BLSA01000049">
    <property type="protein sequence ID" value="GFP32254.1"/>
    <property type="molecule type" value="Genomic_DNA"/>
</dbReference>
<dbReference type="AlphaFoldDB" id="A0A6V8QG55"/>
<dbReference type="Proteomes" id="UP000568877">
    <property type="component" value="Unassembled WGS sequence"/>
</dbReference>
<organism evidence="3 4">
    <name type="scientific">Candidatus Hakubella thermalkaliphila</name>
    <dbReference type="NCBI Taxonomy" id="2754717"/>
    <lineage>
        <taxon>Bacteria</taxon>
        <taxon>Bacillati</taxon>
        <taxon>Actinomycetota</taxon>
        <taxon>Actinomycetota incertae sedis</taxon>
        <taxon>Candidatus Hakubellales</taxon>
        <taxon>Candidatus Hakubellaceae</taxon>
        <taxon>Candidatus Hakubella</taxon>
    </lineage>
</organism>